<reference evidence="1" key="2">
    <citation type="journal article" date="2022" name="New Phytol.">
        <title>Evolutionary transition to the ectomycorrhizal habit in the genomes of a hyperdiverse lineage of mushroom-forming fungi.</title>
        <authorList>
            <person name="Looney B."/>
            <person name="Miyauchi S."/>
            <person name="Morin E."/>
            <person name="Drula E."/>
            <person name="Courty P.E."/>
            <person name="Kohler A."/>
            <person name="Kuo A."/>
            <person name="LaButti K."/>
            <person name="Pangilinan J."/>
            <person name="Lipzen A."/>
            <person name="Riley R."/>
            <person name="Andreopoulos W."/>
            <person name="He G."/>
            <person name="Johnson J."/>
            <person name="Nolan M."/>
            <person name="Tritt A."/>
            <person name="Barry K.W."/>
            <person name="Grigoriev I.V."/>
            <person name="Nagy L.G."/>
            <person name="Hibbett D."/>
            <person name="Henrissat B."/>
            <person name="Matheny P.B."/>
            <person name="Labbe J."/>
            <person name="Martin F.M."/>
        </authorList>
    </citation>
    <scope>NUCLEOTIDE SEQUENCE</scope>
    <source>
        <strain evidence="1">EC-137</strain>
    </source>
</reference>
<evidence type="ECO:0000313" key="2">
    <source>
        <dbReference type="Proteomes" id="UP000814128"/>
    </source>
</evidence>
<gene>
    <name evidence="1" type="ORF">K488DRAFT_92199</name>
</gene>
<accession>A0ACB8Q4G8</accession>
<proteinExistence type="predicted"/>
<reference evidence="1" key="1">
    <citation type="submission" date="2021-02" db="EMBL/GenBank/DDBJ databases">
        <authorList>
            <consortium name="DOE Joint Genome Institute"/>
            <person name="Ahrendt S."/>
            <person name="Looney B.P."/>
            <person name="Miyauchi S."/>
            <person name="Morin E."/>
            <person name="Drula E."/>
            <person name="Courty P.E."/>
            <person name="Chicoki N."/>
            <person name="Fauchery L."/>
            <person name="Kohler A."/>
            <person name="Kuo A."/>
            <person name="Labutti K."/>
            <person name="Pangilinan J."/>
            <person name="Lipzen A."/>
            <person name="Riley R."/>
            <person name="Andreopoulos W."/>
            <person name="He G."/>
            <person name="Johnson J."/>
            <person name="Barry K.W."/>
            <person name="Grigoriev I.V."/>
            <person name="Nagy L."/>
            <person name="Hibbett D."/>
            <person name="Henrissat B."/>
            <person name="Matheny P.B."/>
            <person name="Labbe J."/>
            <person name="Martin F."/>
        </authorList>
    </citation>
    <scope>NUCLEOTIDE SEQUENCE</scope>
    <source>
        <strain evidence="1">EC-137</strain>
    </source>
</reference>
<dbReference type="EMBL" id="MU274332">
    <property type="protein sequence ID" value="KAI0026629.1"/>
    <property type="molecule type" value="Genomic_DNA"/>
</dbReference>
<comment type="caution">
    <text evidence="1">The sequence shown here is derived from an EMBL/GenBank/DDBJ whole genome shotgun (WGS) entry which is preliminary data.</text>
</comment>
<name>A0ACB8Q4G8_9AGAM</name>
<protein>
    <submittedName>
        <fullName evidence="1">Uncharacterized protein</fullName>
    </submittedName>
</protein>
<dbReference type="Proteomes" id="UP000814128">
    <property type="component" value="Unassembled WGS sequence"/>
</dbReference>
<sequence>MSSVFRRQRRTSAIYVGVFILAANTDSAVSPFPPHLTLASFILASQPTPRYNTRSASRTSTPVSTPTTDSFVFVTDTTPDTLPSGVPAHAVPALTAPTPVTVTATAAPAHTPTTLPPVFSSAPASDTEDSDDDLVMLAVTSAPSGRATAIAVNDRSAPQLTAGIHTLETVTDYIHLCRNFFVNKQVAPEDRVRRVAHQIADPMFANWVNANADTVYSMTFNSFSAEIYNRLLGRRWAAKQADTVRRLQQGAGTFDAFKNAVLSSNALLISSPYTLSEDELKAALRTGLCAALRVEVNHAELDPAMGFDNWLDELERLDQQRLAKAETLDPLITQLVNQRLRDLGLSANAAHKSSSRVPPPFRQAARRFLCPCDCCCCGGFSPSPDAPTHR</sequence>
<keyword evidence="2" id="KW-1185">Reference proteome</keyword>
<organism evidence="1 2">
    <name type="scientific">Vararia minispora EC-137</name>
    <dbReference type="NCBI Taxonomy" id="1314806"/>
    <lineage>
        <taxon>Eukaryota</taxon>
        <taxon>Fungi</taxon>
        <taxon>Dikarya</taxon>
        <taxon>Basidiomycota</taxon>
        <taxon>Agaricomycotina</taxon>
        <taxon>Agaricomycetes</taxon>
        <taxon>Russulales</taxon>
        <taxon>Lachnocladiaceae</taxon>
        <taxon>Vararia</taxon>
    </lineage>
</organism>
<evidence type="ECO:0000313" key="1">
    <source>
        <dbReference type="EMBL" id="KAI0026629.1"/>
    </source>
</evidence>